<dbReference type="OrthoDB" id="9847764at2"/>
<dbReference type="STRING" id="208445.SAMN04489727_5382"/>
<dbReference type="AlphaFoldDB" id="A0A1H4W1D8"/>
<reference evidence="2" key="1">
    <citation type="submission" date="2016-10" db="EMBL/GenBank/DDBJ databases">
        <authorList>
            <person name="Varghese N."/>
            <person name="Submissions S."/>
        </authorList>
    </citation>
    <scope>NUCLEOTIDE SEQUENCE [LARGE SCALE GENOMIC DNA]</scope>
    <source>
        <strain evidence="2">DSM 44544</strain>
    </source>
</reference>
<dbReference type="RefSeq" id="WP_091312116.1">
    <property type="nucleotide sequence ID" value="NZ_FNSO01000004.1"/>
</dbReference>
<proteinExistence type="predicted"/>
<keyword evidence="2" id="KW-1185">Reference proteome</keyword>
<accession>A0A1H4W1D8</accession>
<evidence type="ECO:0000313" key="2">
    <source>
        <dbReference type="Proteomes" id="UP000199622"/>
    </source>
</evidence>
<name>A0A1H4W1D8_9PSEU</name>
<gene>
    <name evidence="1" type="ORF">SAMN04489727_5382</name>
</gene>
<dbReference type="EMBL" id="FNSO01000004">
    <property type="protein sequence ID" value="SEC86471.1"/>
    <property type="molecule type" value="Genomic_DNA"/>
</dbReference>
<evidence type="ECO:0000313" key="1">
    <source>
        <dbReference type="EMBL" id="SEC86471.1"/>
    </source>
</evidence>
<sequence>MSNRIETAAAVAGLTPLEIQEPGLPVACLFAGIIRAIACQAELARAARFNAQRQNFYKAVANDVVRGPGFVAGAPAIGTPADLADRSSDELLAILA</sequence>
<dbReference type="Proteomes" id="UP000199622">
    <property type="component" value="Unassembled WGS sequence"/>
</dbReference>
<protein>
    <submittedName>
        <fullName evidence="1">Uncharacterized protein</fullName>
    </submittedName>
</protein>
<organism evidence="1 2">
    <name type="scientific">Amycolatopsis tolypomycina</name>
    <dbReference type="NCBI Taxonomy" id="208445"/>
    <lineage>
        <taxon>Bacteria</taxon>
        <taxon>Bacillati</taxon>
        <taxon>Actinomycetota</taxon>
        <taxon>Actinomycetes</taxon>
        <taxon>Pseudonocardiales</taxon>
        <taxon>Pseudonocardiaceae</taxon>
        <taxon>Amycolatopsis</taxon>
    </lineage>
</organism>